<dbReference type="PANTHER" id="PTHR13299">
    <property type="entry name" value="PEROXISOMAL MEMBRANE PROTEIN PEX16"/>
    <property type="match status" value="1"/>
</dbReference>
<dbReference type="AlphaFoldDB" id="A0A6H5H7D1"/>
<dbReference type="OrthoDB" id="2021143at2759"/>
<organism evidence="4 5">
    <name type="scientific">Nesidiocoris tenuis</name>
    <dbReference type="NCBI Taxonomy" id="355587"/>
    <lineage>
        <taxon>Eukaryota</taxon>
        <taxon>Metazoa</taxon>
        <taxon>Ecdysozoa</taxon>
        <taxon>Arthropoda</taxon>
        <taxon>Hexapoda</taxon>
        <taxon>Insecta</taxon>
        <taxon>Pterygota</taxon>
        <taxon>Neoptera</taxon>
        <taxon>Paraneoptera</taxon>
        <taxon>Hemiptera</taxon>
        <taxon>Heteroptera</taxon>
        <taxon>Panheteroptera</taxon>
        <taxon>Cimicomorpha</taxon>
        <taxon>Miridae</taxon>
        <taxon>Dicyphina</taxon>
        <taxon>Nesidiocoris</taxon>
    </lineage>
</organism>
<gene>
    <name evidence="4" type="ORF">NTEN_LOCUS16887</name>
</gene>
<sequence>MASIGNQYNERLQVLFQKYCLWIAKNPGLSKEVELGAKLSSYLLVHALDRGGSSDSSHQMVYCLSDLFGFINDFALSRAYPEIESPFGNNLKTWLTVIENCEVCLELAAEKAWGRNGKWASIVLIQVFKCMARLKLIERNEGLLPFPPILPLKRETYGDCYGFNANESNSSSSTYKLGSGVVIRKIDAGNSFDQNRPSEDFKTLLRDTRGYTFKGEALAGEILYAVKPLIHLATMGYTGRNSWAQWATSLLLECSSLRLQYGDFARKSFTEAQELQYISRLVSIFMYLFRSPFYDRHVKTIILALLVGLRKILPFLKFVLDPAIEFLPAWHETYFYLWSH</sequence>
<evidence type="ECO:0000256" key="2">
    <source>
        <dbReference type="ARBA" id="ARBA00018577"/>
    </source>
</evidence>
<protein>
    <recommendedName>
        <fullName evidence="2 3">Peroxisomal membrane protein PEX16</fullName>
    </recommendedName>
</protein>
<dbReference type="Pfam" id="PF08610">
    <property type="entry name" value="Pex16"/>
    <property type="match status" value="1"/>
</dbReference>
<dbReference type="EMBL" id="CADCXU010024918">
    <property type="protein sequence ID" value="CAB0012093.1"/>
    <property type="molecule type" value="Genomic_DNA"/>
</dbReference>
<reference evidence="4 5" key="1">
    <citation type="submission" date="2020-02" db="EMBL/GenBank/DDBJ databases">
        <authorList>
            <person name="Ferguson B K."/>
        </authorList>
    </citation>
    <scope>NUCLEOTIDE SEQUENCE [LARGE SCALE GENOMIC DNA]</scope>
</reference>
<dbReference type="GO" id="GO:0005778">
    <property type="term" value="C:peroxisomal membrane"/>
    <property type="evidence" value="ECO:0007669"/>
    <property type="project" value="UniProtKB-SubCell"/>
</dbReference>
<accession>A0A6H5H7D1</accession>
<evidence type="ECO:0000313" key="5">
    <source>
        <dbReference type="Proteomes" id="UP000479000"/>
    </source>
</evidence>
<comment type="similarity">
    <text evidence="1 3">Belongs to the peroxin-16 family.</text>
</comment>
<keyword evidence="3" id="KW-0962">Peroxisome biogenesis</keyword>
<evidence type="ECO:0000313" key="4">
    <source>
        <dbReference type="EMBL" id="CAB0012093.1"/>
    </source>
</evidence>
<evidence type="ECO:0000256" key="1">
    <source>
        <dbReference type="ARBA" id="ARBA00009505"/>
    </source>
</evidence>
<evidence type="ECO:0000256" key="3">
    <source>
        <dbReference type="RuleBase" id="RU365003"/>
    </source>
</evidence>
<dbReference type="PANTHER" id="PTHR13299:SF0">
    <property type="entry name" value="PEROXISOMAL MEMBRANE PROTEIN PEX16"/>
    <property type="match status" value="1"/>
</dbReference>
<keyword evidence="3" id="KW-0576">Peroxisome</keyword>
<dbReference type="GO" id="GO:0007031">
    <property type="term" value="P:peroxisome organization"/>
    <property type="evidence" value="ECO:0007669"/>
    <property type="project" value="UniProtKB-KW"/>
</dbReference>
<dbReference type="Proteomes" id="UP000479000">
    <property type="component" value="Unassembled WGS sequence"/>
</dbReference>
<dbReference type="InterPro" id="IPR013919">
    <property type="entry name" value="Pex16"/>
</dbReference>
<keyword evidence="5" id="KW-1185">Reference proteome</keyword>
<proteinExistence type="inferred from homology"/>
<name>A0A6H5H7D1_9HEMI</name>
<comment type="subcellular location">
    <subcellularLocation>
        <location evidence="3">Peroxisome membrane</location>
    </subcellularLocation>
</comment>